<reference evidence="1 2" key="1">
    <citation type="journal article" date="2023" name="J. Hered.">
        <title>Chromosome-level genome of the wood stork (Mycteria americana) provides insight into avian chromosome evolution.</title>
        <authorList>
            <person name="Flamio R. Jr."/>
            <person name="Ramstad K.M."/>
        </authorList>
    </citation>
    <scope>NUCLEOTIDE SEQUENCE [LARGE SCALE GENOMIC DNA]</scope>
    <source>
        <strain evidence="1">JAX WOST 10</strain>
    </source>
</reference>
<evidence type="ECO:0000313" key="2">
    <source>
        <dbReference type="Proteomes" id="UP001333110"/>
    </source>
</evidence>
<evidence type="ECO:0008006" key="3">
    <source>
        <dbReference type="Google" id="ProtNLM"/>
    </source>
</evidence>
<dbReference type="PANTHER" id="PTHR33332">
    <property type="entry name" value="REVERSE TRANSCRIPTASE DOMAIN-CONTAINING PROTEIN"/>
    <property type="match status" value="1"/>
</dbReference>
<dbReference type="Proteomes" id="UP001333110">
    <property type="component" value="Unassembled WGS sequence"/>
</dbReference>
<dbReference type="AlphaFoldDB" id="A0AAN7NT24"/>
<dbReference type="EMBL" id="JAUNZN010000009">
    <property type="protein sequence ID" value="KAK4816608.1"/>
    <property type="molecule type" value="Genomic_DNA"/>
</dbReference>
<organism evidence="1 2">
    <name type="scientific">Mycteria americana</name>
    <name type="common">Wood stork</name>
    <dbReference type="NCBI Taxonomy" id="33587"/>
    <lineage>
        <taxon>Eukaryota</taxon>
        <taxon>Metazoa</taxon>
        <taxon>Chordata</taxon>
        <taxon>Craniata</taxon>
        <taxon>Vertebrata</taxon>
        <taxon>Euteleostomi</taxon>
        <taxon>Archelosauria</taxon>
        <taxon>Archosauria</taxon>
        <taxon>Dinosauria</taxon>
        <taxon>Saurischia</taxon>
        <taxon>Theropoda</taxon>
        <taxon>Coelurosauria</taxon>
        <taxon>Aves</taxon>
        <taxon>Neognathae</taxon>
        <taxon>Neoaves</taxon>
        <taxon>Aequornithes</taxon>
        <taxon>Ciconiiformes</taxon>
        <taxon>Ciconiidae</taxon>
        <taxon>Mycteria</taxon>
    </lineage>
</organism>
<sequence>MGERIGSVKVLGFGVEVKPVLEGLTGEAQQQPLGEVVAEAELVLPVAHLQAHPRVEEGRPVPSLLQCSAVTSRSDPKKRRNKSHSFTSGLLWWSDCISGQGKSCRCYLWTSERPLIRYPPNILAAKLVRYGFEKWTGIWIRNCLDDNIQRVAVNGSMSKCRSVTSWVPQGSVLGLALFSIFTNSIDSGTECTPSKFVGDNKLSGAVDRL</sequence>
<evidence type="ECO:0000313" key="1">
    <source>
        <dbReference type="EMBL" id="KAK4816608.1"/>
    </source>
</evidence>
<proteinExistence type="predicted"/>
<name>A0AAN7NT24_MYCAM</name>
<comment type="caution">
    <text evidence="1">The sequence shown here is derived from an EMBL/GenBank/DDBJ whole genome shotgun (WGS) entry which is preliminary data.</text>
</comment>
<gene>
    <name evidence="1" type="ORF">QYF61_018656</name>
</gene>
<protein>
    <recommendedName>
        <fullName evidence="3">Reverse transcriptase domain-containing protein</fullName>
    </recommendedName>
</protein>
<accession>A0AAN7NT24</accession>
<keyword evidence="2" id="KW-1185">Reference proteome</keyword>